<keyword evidence="3" id="KW-1185">Reference proteome</keyword>
<comment type="caution">
    <text evidence="2">The sequence shown here is derived from an EMBL/GenBank/DDBJ whole genome shotgun (WGS) entry which is preliminary data.</text>
</comment>
<accession>A0AAD6ITK4</accession>
<dbReference type="Proteomes" id="UP001221413">
    <property type="component" value="Unassembled WGS sequence"/>
</dbReference>
<evidence type="ECO:0000256" key="1">
    <source>
        <dbReference type="SAM" id="MobiDB-lite"/>
    </source>
</evidence>
<reference evidence="2" key="1">
    <citation type="submission" date="2023-01" db="EMBL/GenBank/DDBJ databases">
        <title>The chitinases involved in constricting ring structure development in the nematode-trapping fungus Drechslerella dactyloides.</title>
        <authorList>
            <person name="Wang R."/>
            <person name="Zhang L."/>
            <person name="Tang P."/>
            <person name="Li S."/>
            <person name="Liang L."/>
        </authorList>
    </citation>
    <scope>NUCLEOTIDE SEQUENCE</scope>
    <source>
        <strain evidence="2">YMF1.00031</strain>
    </source>
</reference>
<organism evidence="2 3">
    <name type="scientific">Drechslerella dactyloides</name>
    <name type="common">Nematode-trapping fungus</name>
    <name type="synonym">Arthrobotrys dactyloides</name>
    <dbReference type="NCBI Taxonomy" id="74499"/>
    <lineage>
        <taxon>Eukaryota</taxon>
        <taxon>Fungi</taxon>
        <taxon>Dikarya</taxon>
        <taxon>Ascomycota</taxon>
        <taxon>Pezizomycotina</taxon>
        <taxon>Orbiliomycetes</taxon>
        <taxon>Orbiliales</taxon>
        <taxon>Orbiliaceae</taxon>
        <taxon>Drechslerella</taxon>
    </lineage>
</organism>
<protein>
    <submittedName>
        <fullName evidence="2">Uncharacterized protein</fullName>
    </submittedName>
</protein>
<dbReference type="AlphaFoldDB" id="A0AAD6ITK4"/>
<feature type="compositionally biased region" description="Basic residues" evidence="1">
    <location>
        <begin position="103"/>
        <end position="117"/>
    </location>
</feature>
<dbReference type="EMBL" id="JAQGDS010000009">
    <property type="protein sequence ID" value="KAJ6258107.1"/>
    <property type="molecule type" value="Genomic_DNA"/>
</dbReference>
<gene>
    <name evidence="2" type="ORF">Dda_7022</name>
</gene>
<name>A0AAD6ITK4_DREDA</name>
<feature type="region of interest" description="Disordered" evidence="1">
    <location>
        <begin position="76"/>
        <end position="117"/>
    </location>
</feature>
<evidence type="ECO:0000313" key="2">
    <source>
        <dbReference type="EMBL" id="KAJ6258107.1"/>
    </source>
</evidence>
<evidence type="ECO:0000313" key="3">
    <source>
        <dbReference type="Proteomes" id="UP001221413"/>
    </source>
</evidence>
<feature type="compositionally biased region" description="Basic and acidic residues" evidence="1">
    <location>
        <begin position="80"/>
        <end position="102"/>
    </location>
</feature>
<sequence length="163" mass="19569">MDRFKPDYHKALSAFTSTCFDTDDIQKGRDPVEYLQNMVMNSKACGMTDPYHQLTMVWKGFDTELKREVLRPVPGLTIDQKQHRDSSSRFKKEAKAHLEDSKSKHRKYGPKKYKKPRGKWVSYKKRSFYPKYTKEYKDKVFKKKWENKPPRDKSCFIYKDLDH</sequence>
<proteinExistence type="predicted"/>